<keyword evidence="3" id="KW-0677">Repeat</keyword>
<keyword evidence="2" id="KW-0732">Signal</keyword>
<feature type="transmembrane region" description="Helical" evidence="6">
    <location>
        <begin position="642"/>
        <end position="661"/>
    </location>
</feature>
<comment type="caution">
    <text evidence="8">The sequence shown here is derived from an EMBL/GenBank/DDBJ whole genome shotgun (WGS) entry which is preliminary data.</text>
</comment>
<dbReference type="Pfam" id="PF16184">
    <property type="entry name" value="Cadherin_3"/>
    <property type="match status" value="3"/>
</dbReference>
<protein>
    <submittedName>
        <fullName evidence="8">FRAS1-related extracellular matrix protein 1</fullName>
    </submittedName>
</protein>
<feature type="domain" description="FRAS1-related extracellular matrix protein N-terminal" evidence="7">
    <location>
        <begin position="9"/>
        <end position="180"/>
    </location>
</feature>
<dbReference type="InterPro" id="IPR051561">
    <property type="entry name" value="FRAS1_ECM"/>
</dbReference>
<dbReference type="PANTHER" id="PTHR45739:SF11">
    <property type="entry name" value="FRAS1-RELATED EXTRACELLULAR MATRIX PROTEIN 1-LIKE ISOFORM X1"/>
    <property type="match status" value="1"/>
</dbReference>
<feature type="repeat" description="CSPG" evidence="5">
    <location>
        <begin position="332"/>
        <end position="419"/>
    </location>
</feature>
<name>A0AAV4EV61_9GAST</name>
<dbReference type="InterPro" id="IPR039005">
    <property type="entry name" value="CSPG_rpt"/>
</dbReference>
<reference evidence="8 9" key="1">
    <citation type="journal article" date="2021" name="Elife">
        <title>Chloroplast acquisition without the gene transfer in kleptoplastic sea slugs, Plakobranchus ocellatus.</title>
        <authorList>
            <person name="Maeda T."/>
            <person name="Takahashi S."/>
            <person name="Yoshida T."/>
            <person name="Shimamura S."/>
            <person name="Takaki Y."/>
            <person name="Nagai Y."/>
            <person name="Toyoda A."/>
            <person name="Suzuki Y."/>
            <person name="Arimoto A."/>
            <person name="Ishii H."/>
            <person name="Satoh N."/>
            <person name="Nishiyama T."/>
            <person name="Hasebe M."/>
            <person name="Maruyama T."/>
            <person name="Minagawa J."/>
            <person name="Obokata J."/>
            <person name="Shigenobu S."/>
        </authorList>
    </citation>
    <scope>NUCLEOTIDE SEQUENCE [LARGE SCALE GENOMIC DNA]</scope>
</reference>
<keyword evidence="6" id="KW-0812">Transmembrane</keyword>
<keyword evidence="6" id="KW-0472">Membrane</keyword>
<keyword evidence="9" id="KW-1185">Reference proteome</keyword>
<evidence type="ECO:0000313" key="8">
    <source>
        <dbReference type="EMBL" id="GFR64515.1"/>
    </source>
</evidence>
<proteinExistence type="predicted"/>
<sequence length="667" mass="73947">MIRFTNRTSQNIFDCDFLSNTVEYKHTGSPLLQHDVVRLLVHKFTDTRTVTQPVTLRVHVSNTSHEIFITSGGRPMVVPEFNGLSNTLDSTALRFRSSSSPNVSCVVGFSTFFSPWPIAGQMVMVDPREDAALGDLRSDRMRSKQVVNSVKKDCREFLLMNLHYEHLRSPTPDVDYLPLSVELYDPTLNDEVVSERLYLPIHIKNAFPNSAPQASFINMYMMDVDQFVLSTIVPGVISAEDYETSPRQLVFNISRPFSEGQGFLVHLDNHAKPIYSFLQDDLDNHRIAYRPPSVSYPDQRVYGAAFVVSDSHFAQSMPITLHVAVRPSDTTAPRVSVNTGLTLLEGQSREITTQHFQVVDKDNPGRVRMYVKGGLEHGTLTVRGRHVVIFSMEDVKTGQVLYHHDDTDSTRDRIELRISDGSNTVLSSFPITIIPRDDTPPYLVNNLGLQINEGGTRRITDEMLLAQDADSLDNNIIYSILRSPRAGDIIRRIRPSDTGTKVFGFRQRDVLKGQIYYRHHGDEVFKDMFAFTVKDHQEPPNESEVMEFEVIITPMNENPPQIDPSGKALTVAGDCNSHDMLSCLGRELSSSSNSNKVAAAAAAAVVVVVVVMVVIAVVVVVAAAGVLVLGAAGPTSSYLSRLALALLTCSGSVFYATQVLANFTPTA</sequence>
<dbReference type="GO" id="GO:0009653">
    <property type="term" value="P:anatomical structure morphogenesis"/>
    <property type="evidence" value="ECO:0007669"/>
    <property type="project" value="TreeGrafter"/>
</dbReference>
<feature type="repeat" description="CSPG" evidence="5">
    <location>
        <begin position="440"/>
        <end position="534"/>
    </location>
</feature>
<evidence type="ECO:0000256" key="2">
    <source>
        <dbReference type="ARBA" id="ARBA00022729"/>
    </source>
</evidence>
<feature type="repeat" description="CSPG" evidence="5">
    <location>
        <begin position="211"/>
        <end position="311"/>
    </location>
</feature>
<evidence type="ECO:0000256" key="4">
    <source>
        <dbReference type="ARBA" id="ARBA00023180"/>
    </source>
</evidence>
<dbReference type="PANTHER" id="PTHR45739">
    <property type="entry name" value="MATRIX PROTEIN, PUTATIVE-RELATED"/>
    <property type="match status" value="1"/>
</dbReference>
<evidence type="ECO:0000256" key="3">
    <source>
        <dbReference type="ARBA" id="ARBA00022737"/>
    </source>
</evidence>
<keyword evidence="6" id="KW-1133">Transmembrane helix</keyword>
<dbReference type="AlphaFoldDB" id="A0AAV4EV61"/>
<feature type="transmembrane region" description="Helical" evidence="6">
    <location>
        <begin position="597"/>
        <end position="630"/>
    </location>
</feature>
<evidence type="ECO:0000256" key="6">
    <source>
        <dbReference type="SAM" id="Phobius"/>
    </source>
</evidence>
<organism evidence="8 9">
    <name type="scientific">Elysia marginata</name>
    <dbReference type="NCBI Taxonomy" id="1093978"/>
    <lineage>
        <taxon>Eukaryota</taxon>
        <taxon>Metazoa</taxon>
        <taxon>Spiralia</taxon>
        <taxon>Lophotrochozoa</taxon>
        <taxon>Mollusca</taxon>
        <taxon>Gastropoda</taxon>
        <taxon>Heterobranchia</taxon>
        <taxon>Euthyneura</taxon>
        <taxon>Panpulmonata</taxon>
        <taxon>Sacoglossa</taxon>
        <taxon>Placobranchoidea</taxon>
        <taxon>Plakobranchidae</taxon>
        <taxon>Elysia</taxon>
    </lineage>
</organism>
<accession>A0AAV4EV61</accession>
<evidence type="ECO:0000256" key="5">
    <source>
        <dbReference type="PROSITE-ProRule" id="PRU01201"/>
    </source>
</evidence>
<dbReference type="InterPro" id="IPR045658">
    <property type="entry name" value="FRAS1-rel_N"/>
</dbReference>
<gene>
    <name evidence="8" type="ORF">ElyMa_000180400</name>
</gene>
<keyword evidence="1" id="KW-0479">Metal-binding</keyword>
<evidence type="ECO:0000259" key="7">
    <source>
        <dbReference type="Pfam" id="PF19309"/>
    </source>
</evidence>
<dbReference type="Pfam" id="PF19309">
    <property type="entry name" value="Frem_N"/>
    <property type="match status" value="1"/>
</dbReference>
<dbReference type="EMBL" id="BMAT01000348">
    <property type="protein sequence ID" value="GFR64515.1"/>
    <property type="molecule type" value="Genomic_DNA"/>
</dbReference>
<dbReference type="PROSITE" id="PS51854">
    <property type="entry name" value="CSPG"/>
    <property type="match status" value="3"/>
</dbReference>
<evidence type="ECO:0000313" key="9">
    <source>
        <dbReference type="Proteomes" id="UP000762676"/>
    </source>
</evidence>
<dbReference type="GO" id="GO:0046872">
    <property type="term" value="F:metal ion binding"/>
    <property type="evidence" value="ECO:0007669"/>
    <property type="project" value="UniProtKB-KW"/>
</dbReference>
<keyword evidence="4" id="KW-0325">Glycoprotein</keyword>
<dbReference type="Proteomes" id="UP000762676">
    <property type="component" value="Unassembled WGS sequence"/>
</dbReference>
<evidence type="ECO:0000256" key="1">
    <source>
        <dbReference type="ARBA" id="ARBA00022723"/>
    </source>
</evidence>